<dbReference type="Proteomes" id="UP001596116">
    <property type="component" value="Unassembled WGS sequence"/>
</dbReference>
<comment type="caution">
    <text evidence="1">The sequence shown here is derived from an EMBL/GenBank/DDBJ whole genome shotgun (WGS) entry which is preliminary data.</text>
</comment>
<proteinExistence type="predicted"/>
<evidence type="ECO:0000313" key="1">
    <source>
        <dbReference type="EMBL" id="MFC6034321.1"/>
    </source>
</evidence>
<gene>
    <name evidence="1" type="ORF">ACFMB1_02130</name>
</gene>
<sequence length="44" mass="4466">MVQGLILGALAAWPKAACAMAAHYTRQGRVRVIGAPGAAAGFEL</sequence>
<accession>A0ABW1KQY9</accession>
<protein>
    <submittedName>
        <fullName evidence="1">Uncharacterized protein</fullName>
    </submittedName>
</protein>
<keyword evidence="2" id="KW-1185">Reference proteome</keyword>
<dbReference type="RefSeq" id="WP_379880361.1">
    <property type="nucleotide sequence ID" value="NZ_JBHPON010000001.1"/>
</dbReference>
<organism evidence="1 2">
    <name type="scientific">Hyphococcus aureus</name>
    <dbReference type="NCBI Taxonomy" id="2666033"/>
    <lineage>
        <taxon>Bacteria</taxon>
        <taxon>Pseudomonadati</taxon>
        <taxon>Pseudomonadota</taxon>
        <taxon>Alphaproteobacteria</taxon>
        <taxon>Parvularculales</taxon>
        <taxon>Parvularculaceae</taxon>
        <taxon>Hyphococcus</taxon>
    </lineage>
</organism>
<dbReference type="EMBL" id="JBHPON010000001">
    <property type="protein sequence ID" value="MFC6034321.1"/>
    <property type="molecule type" value="Genomic_DNA"/>
</dbReference>
<reference evidence="1 2" key="1">
    <citation type="submission" date="2024-09" db="EMBL/GenBank/DDBJ databases">
        <authorList>
            <person name="Zhang Z.-H."/>
        </authorList>
    </citation>
    <scope>NUCLEOTIDE SEQUENCE [LARGE SCALE GENOMIC DNA]</scope>
    <source>
        <strain evidence="1 2">HHTR114</strain>
    </source>
</reference>
<name>A0ABW1KQY9_9PROT</name>
<evidence type="ECO:0000313" key="2">
    <source>
        <dbReference type="Proteomes" id="UP001596116"/>
    </source>
</evidence>